<dbReference type="PROSITE" id="PS51318">
    <property type="entry name" value="TAT"/>
    <property type="match status" value="1"/>
</dbReference>
<keyword evidence="1" id="KW-0802">TPR repeat</keyword>
<proteinExistence type="predicted"/>
<dbReference type="EMBL" id="BMXY01000003">
    <property type="protein sequence ID" value="GGZ68635.1"/>
    <property type="molecule type" value="Genomic_DNA"/>
</dbReference>
<evidence type="ECO:0000256" key="3">
    <source>
        <dbReference type="SAM" id="SignalP"/>
    </source>
</evidence>
<dbReference type="Pfam" id="PF13432">
    <property type="entry name" value="TPR_16"/>
    <property type="match status" value="1"/>
</dbReference>
<reference evidence="5" key="1">
    <citation type="journal article" date="2019" name="Int. J. Syst. Evol. Microbiol.">
        <title>The Global Catalogue of Microorganisms (GCM) 10K type strain sequencing project: providing services to taxonomists for standard genome sequencing and annotation.</title>
        <authorList>
            <consortium name="The Broad Institute Genomics Platform"/>
            <consortium name="The Broad Institute Genome Sequencing Center for Infectious Disease"/>
            <person name="Wu L."/>
            <person name="Ma J."/>
        </authorList>
    </citation>
    <scope>NUCLEOTIDE SEQUENCE [LARGE SCALE GENOMIC DNA]</scope>
    <source>
        <strain evidence="5">KCTC 22558</strain>
    </source>
</reference>
<feature type="chain" id="PRO_5045756114" description="Tetratricopeptide repeat-containing protein" evidence="3">
    <location>
        <begin position="31"/>
        <end position="416"/>
    </location>
</feature>
<keyword evidence="3" id="KW-0732">Signal</keyword>
<evidence type="ECO:0000313" key="5">
    <source>
        <dbReference type="Proteomes" id="UP000643403"/>
    </source>
</evidence>
<feature type="compositionally biased region" description="Polar residues" evidence="2">
    <location>
        <begin position="31"/>
        <end position="41"/>
    </location>
</feature>
<feature type="repeat" description="TPR" evidence="1">
    <location>
        <begin position="197"/>
        <end position="230"/>
    </location>
</feature>
<dbReference type="InterPro" id="IPR006311">
    <property type="entry name" value="TAT_signal"/>
</dbReference>
<dbReference type="PANTHER" id="PTHR12558">
    <property type="entry name" value="CELL DIVISION CYCLE 16,23,27"/>
    <property type="match status" value="1"/>
</dbReference>
<organism evidence="4 5">
    <name type="scientific">Cognatilysobacter xinjiangensis</name>
    <dbReference type="NCBI Taxonomy" id="546892"/>
    <lineage>
        <taxon>Bacteria</taxon>
        <taxon>Pseudomonadati</taxon>
        <taxon>Pseudomonadota</taxon>
        <taxon>Gammaproteobacteria</taxon>
        <taxon>Lysobacterales</taxon>
        <taxon>Lysobacteraceae</taxon>
        <taxon>Cognatilysobacter</taxon>
    </lineage>
</organism>
<evidence type="ECO:0000256" key="1">
    <source>
        <dbReference type="PROSITE-ProRule" id="PRU00339"/>
    </source>
</evidence>
<dbReference type="SMART" id="SM00028">
    <property type="entry name" value="TPR"/>
    <property type="match status" value="3"/>
</dbReference>
<gene>
    <name evidence="4" type="ORF">GCM10008101_23670</name>
</gene>
<evidence type="ECO:0000256" key="2">
    <source>
        <dbReference type="SAM" id="MobiDB-lite"/>
    </source>
</evidence>
<dbReference type="PANTHER" id="PTHR12558:SF47">
    <property type="entry name" value="LIPOPOLYSACCHARIDE ASSEMBLY PROTEIN B"/>
    <property type="match status" value="1"/>
</dbReference>
<dbReference type="InterPro" id="IPR011990">
    <property type="entry name" value="TPR-like_helical_dom_sf"/>
</dbReference>
<evidence type="ECO:0008006" key="6">
    <source>
        <dbReference type="Google" id="ProtNLM"/>
    </source>
</evidence>
<feature type="signal peptide" evidence="3">
    <location>
        <begin position="1"/>
        <end position="30"/>
    </location>
</feature>
<name>A0ABQ3CB84_9GAMM</name>
<comment type="caution">
    <text evidence="4">The sequence shown here is derived from an EMBL/GenBank/DDBJ whole genome shotgun (WGS) entry which is preliminary data.</text>
</comment>
<evidence type="ECO:0000313" key="4">
    <source>
        <dbReference type="EMBL" id="GGZ68635.1"/>
    </source>
</evidence>
<protein>
    <recommendedName>
        <fullName evidence="6">Tetratricopeptide repeat-containing protein</fullName>
    </recommendedName>
</protein>
<accession>A0ABQ3CB84</accession>
<dbReference type="Pfam" id="PF14559">
    <property type="entry name" value="TPR_19"/>
    <property type="match status" value="1"/>
</dbReference>
<dbReference type="RefSeq" id="WP_189450206.1">
    <property type="nucleotide sequence ID" value="NZ_BMXY01000003.1"/>
</dbReference>
<sequence length="416" mass="44754">MNLSDRRQHVLAAAVAALAGIATLAPVAHAQESTDTSSTSVAGRRAARQAKQANEQNATKGSESQAEARYPNATRKNPGAKASAKGAKRLQGLVELFNDKKDAETRTTADTIIADADASAYEKAFAAQLAAQMAIGAQDYDAALRYIGIAVDADILDNDQHYTLLLQRAQLQIQAKDYAAALASADRFLNETKSNDPQALATKGNALYRLERYAEAADALRPAVAAQPDRGDLQQLLADSLARSGKGDEALRIAEQAAGGNPGDKQAQFNLAQNYIQSKQNAKAIEVLERMRKAGQLTEDTDYRQLFTLYANMEGKEQQTIDAINEGLSKGVLKPDYNVYVALAQSYYFSEQVEKAIENYTKAGPLGKDGSAYLNLANLLRNEQRIPEAKAAAQKALDKGLKNPEAAKKILALPGK</sequence>
<keyword evidence="5" id="KW-1185">Reference proteome</keyword>
<dbReference type="Proteomes" id="UP000643403">
    <property type="component" value="Unassembled WGS sequence"/>
</dbReference>
<feature type="region of interest" description="Disordered" evidence="2">
    <location>
        <begin position="28"/>
        <end position="86"/>
    </location>
</feature>
<feature type="compositionally biased region" description="Low complexity" evidence="2">
    <location>
        <begin position="49"/>
        <end position="58"/>
    </location>
</feature>
<dbReference type="SUPFAM" id="SSF48452">
    <property type="entry name" value="TPR-like"/>
    <property type="match status" value="2"/>
</dbReference>
<dbReference type="InterPro" id="IPR019734">
    <property type="entry name" value="TPR_rpt"/>
</dbReference>
<dbReference type="PROSITE" id="PS50005">
    <property type="entry name" value="TPR"/>
    <property type="match status" value="1"/>
</dbReference>
<dbReference type="Gene3D" id="1.25.40.10">
    <property type="entry name" value="Tetratricopeptide repeat domain"/>
    <property type="match status" value="3"/>
</dbReference>